<sequence>MKAQKIWFENGRIFLTTDDGRTGSLLLRAFPRLARASDEQRMKYELSRSGIHWPELDEDLSFEGFFNQPAETSDNRVAMAFAQFPEINVSQMARRMGINETLLAKYICGYSKPSEKRAKEIEAALHDLGHKLTQISI</sequence>
<organism evidence="1 2">
    <name type="scientific">Alistipes finegoldii</name>
    <dbReference type="NCBI Taxonomy" id="214856"/>
    <lineage>
        <taxon>Bacteria</taxon>
        <taxon>Pseudomonadati</taxon>
        <taxon>Bacteroidota</taxon>
        <taxon>Bacteroidia</taxon>
        <taxon>Bacteroidales</taxon>
        <taxon>Rikenellaceae</taxon>
        <taxon>Alistipes</taxon>
    </lineage>
</organism>
<protein>
    <recommendedName>
        <fullName evidence="3">DUF2442 domain-containing protein</fullName>
    </recommendedName>
</protein>
<dbReference type="EMBL" id="BQOL01000002">
    <property type="protein sequence ID" value="GKI19533.1"/>
    <property type="molecule type" value="Genomic_DNA"/>
</dbReference>
<evidence type="ECO:0000313" key="1">
    <source>
        <dbReference type="EMBL" id="GKI19533.1"/>
    </source>
</evidence>
<dbReference type="InterPro" id="IPR001387">
    <property type="entry name" value="Cro/C1-type_HTH"/>
</dbReference>
<proteinExistence type="predicted"/>
<comment type="caution">
    <text evidence="1">The sequence shown here is derived from an EMBL/GenBank/DDBJ whole genome shotgun (WGS) entry which is preliminary data.</text>
</comment>
<evidence type="ECO:0008006" key="3">
    <source>
        <dbReference type="Google" id="ProtNLM"/>
    </source>
</evidence>
<dbReference type="CDD" id="cd00093">
    <property type="entry name" value="HTH_XRE"/>
    <property type="match status" value="1"/>
</dbReference>
<dbReference type="Pfam" id="PF10387">
    <property type="entry name" value="DUF2442"/>
    <property type="match status" value="1"/>
</dbReference>
<dbReference type="Proteomes" id="UP001055105">
    <property type="component" value="Unassembled WGS sequence"/>
</dbReference>
<gene>
    <name evidence="1" type="ORF">CE91St16_24410</name>
</gene>
<dbReference type="AlphaFoldDB" id="A0AA37KSP0"/>
<reference evidence="1" key="1">
    <citation type="submission" date="2022-01" db="EMBL/GenBank/DDBJ databases">
        <title>Novel bile acid biosynthetic pathways are enriched in the microbiome of centenarians.</title>
        <authorList>
            <person name="Sato Y."/>
            <person name="Atarashi K."/>
            <person name="Plichta R.D."/>
            <person name="Arai Y."/>
            <person name="Sasajima S."/>
            <person name="Kearney M.S."/>
            <person name="Suda W."/>
            <person name="Takeshita K."/>
            <person name="Sasaki T."/>
            <person name="Okamoto S."/>
            <person name="Skelly N.A."/>
            <person name="Okamura Y."/>
            <person name="Vlamakis H."/>
            <person name="Li Y."/>
            <person name="Tanoue T."/>
            <person name="Takei H."/>
            <person name="Nittono H."/>
            <person name="Narushima S."/>
            <person name="Irie J."/>
            <person name="Itoh H."/>
            <person name="Moriya K."/>
            <person name="Sugiura Y."/>
            <person name="Suematsu M."/>
            <person name="Moritoki N."/>
            <person name="Shibata S."/>
            <person name="Littman R.D."/>
            <person name="Fischbach A.M."/>
            <person name="Uwamino Y."/>
            <person name="Inoue T."/>
            <person name="Honda A."/>
            <person name="Hattori M."/>
            <person name="Murai T."/>
            <person name="Xavier J.R."/>
            <person name="Hirose N."/>
            <person name="Honda K."/>
        </authorList>
    </citation>
    <scope>NUCLEOTIDE SEQUENCE</scope>
    <source>
        <strain evidence="1">CE91-St16</strain>
    </source>
</reference>
<name>A0AA37KSP0_9BACT</name>
<dbReference type="Gene3D" id="3.30.2020.40">
    <property type="entry name" value="Uncharacterised protein PF10387, DUF2442"/>
    <property type="match status" value="1"/>
</dbReference>
<dbReference type="RefSeq" id="WP_018696648.1">
    <property type="nucleotide sequence ID" value="NZ_AP025581.1"/>
</dbReference>
<accession>A0AA37KSP0</accession>
<evidence type="ECO:0000313" key="2">
    <source>
        <dbReference type="Proteomes" id="UP001055105"/>
    </source>
</evidence>
<dbReference type="InterPro" id="IPR018841">
    <property type="entry name" value="DUF2442"/>
</dbReference>